<evidence type="ECO:0000256" key="6">
    <source>
        <dbReference type="SAM" id="MobiDB-lite"/>
    </source>
</evidence>
<comment type="caution">
    <text evidence="7">The sequence shown here is derived from an EMBL/GenBank/DDBJ whole genome shotgun (WGS) entry which is preliminary data.</text>
</comment>
<organism evidence="7">
    <name type="scientific">Psilocybe cubensis</name>
    <name type="common">Psychedelic mushroom</name>
    <name type="synonym">Stropharia cubensis</name>
    <dbReference type="NCBI Taxonomy" id="181762"/>
    <lineage>
        <taxon>Eukaryota</taxon>
        <taxon>Fungi</taxon>
        <taxon>Dikarya</taxon>
        <taxon>Basidiomycota</taxon>
        <taxon>Agaricomycotina</taxon>
        <taxon>Agaricomycetes</taxon>
        <taxon>Agaricomycetidae</taxon>
        <taxon>Agaricales</taxon>
        <taxon>Agaricineae</taxon>
        <taxon>Strophariaceae</taxon>
        <taxon>Psilocybe</taxon>
    </lineage>
</organism>
<evidence type="ECO:0008006" key="8">
    <source>
        <dbReference type="Google" id="ProtNLM"/>
    </source>
</evidence>
<dbReference type="Pfam" id="PF13812">
    <property type="entry name" value="PPR_3"/>
    <property type="match status" value="2"/>
</dbReference>
<feature type="compositionally biased region" description="Low complexity" evidence="6">
    <location>
        <begin position="108"/>
        <end position="124"/>
    </location>
</feature>
<protein>
    <recommendedName>
        <fullName evidence="8">Pentacotripeptide-repeat region of PRORP domain-containing protein</fullName>
    </recommendedName>
</protein>
<dbReference type="NCBIfam" id="TIGR00756">
    <property type="entry name" value="PPR"/>
    <property type="match status" value="1"/>
</dbReference>
<dbReference type="PANTHER" id="PTHR47447">
    <property type="entry name" value="OS03G0856100 PROTEIN"/>
    <property type="match status" value="1"/>
</dbReference>
<dbReference type="EMBL" id="JAFIQS010000005">
    <property type="protein sequence ID" value="KAG5169117.1"/>
    <property type="molecule type" value="Genomic_DNA"/>
</dbReference>
<dbReference type="PROSITE" id="PS51375">
    <property type="entry name" value="PPR"/>
    <property type="match status" value="2"/>
</dbReference>
<feature type="repeat" description="PPR" evidence="5">
    <location>
        <begin position="719"/>
        <end position="753"/>
    </location>
</feature>
<evidence type="ECO:0000256" key="4">
    <source>
        <dbReference type="ARBA" id="ARBA00044511"/>
    </source>
</evidence>
<dbReference type="Gene3D" id="1.25.40.10">
    <property type="entry name" value="Tetratricopeptide repeat domain"/>
    <property type="match status" value="3"/>
</dbReference>
<sequence>MAESIAASVIHTLPRHITGKGKAPLVQAVKSASRPSLAKNFFTPIPRRAMDQTPADQTPLDSVLDYRAWAYPMSKQCVWSEDGSMRSLLLTELLPKPAHPAGRRARRASQSSRARSRKLSSLSSPVDRSKFSTSAPVHAQLQPKPHIPLAHRKPEEDFDSKSALSRFREHLKTRAKTNKELQSLQTIYEQARNEGAFSSLPHPELLDLASDFANFIDHLCADQVHADVIERWGLRLQELLEYLPSGSTPTPNDDFRNSLSSRAWSYVGDLYKAEQYIRRSPVPTPPRFTNHLTDFQRASLSYILSFSRHKDLYHALHYAFVLRPSYFSGVSDNTLFQTMIIRSLSLLDVPALASKWPKEAYNTMVIEVVKACNVHNEFKKSIHFLEYQMHPQIYTSPIMLRTVSGLATSGNIKHAQRLYDMIPSGVVPEDNSIKLLLRARGSDFASAEDMLAKRDPGKISDAQISHVLYPYAERGMVRELEAVFDRFFPLGPDGVRTRKPNVFHYSTVVQAYARKGDADGLGALLEDMRVSEVEPNIQLMTNILSIYRKKGDIAGALNTYQYMRRIGLSLDTVVYTVVIALLANAKDSVTAAQIYMQAIDDGIVPDDTMTNALMNAYVETGTLKEAVAIFHHLTALDADLLPPIDTFNTILKGYVLYGAPFRLISKLFFKLQKVGAKPNTYTFATLVLSATDAGELDIAHGIYEEMKNIEEESQTSLISEHVLTILLSAYLQRRIMDKARDILNEMTERGHPPTPVTYRAIIASYGGKHWESKMQIAEEFVKKVQQEEHVDTNYQKRPSLVHFYMPLIVQYCNKGNVAEVERLYTAYLDAGGEPSYVLLEHLLRCYWQANDVQNVMAVWQVIRELAESETIDDGVESGSKMETPFGKIHFSLSMFIDIMSKSGLHAEVAKAWSDLQRSGFEFDSHNWNHLTVALIRAGQVERAFEVVETILLPRGREVIEAAELLQSQELPDLSAKLQIAESIDPTPAEPPLRDRKKRTQVVSEDKLQRFRQVGLVEDDEAIDADFVYPLQILQIISPQFNTWRPHTVVLRTLLIVVLQLQRGYPIRPIRTGEVFQNNVSGSEMTEQDFTATEETLHAIYTKYPETSLRVRNFQARETQRISKESFDAIYLRR</sequence>
<dbReference type="InterPro" id="IPR011990">
    <property type="entry name" value="TPR-like_helical_dom_sf"/>
</dbReference>
<accession>A0A8H7XXY0</accession>
<evidence type="ECO:0000313" key="7">
    <source>
        <dbReference type="EMBL" id="KAG5169117.1"/>
    </source>
</evidence>
<feature type="region of interest" description="Disordered" evidence="6">
    <location>
        <begin position="97"/>
        <end position="158"/>
    </location>
</feature>
<feature type="repeat" description="PPR" evidence="5">
    <location>
        <begin position="501"/>
        <end position="535"/>
    </location>
</feature>
<dbReference type="InterPro" id="IPR002885">
    <property type="entry name" value="PPR_rpt"/>
</dbReference>
<evidence type="ECO:0000256" key="3">
    <source>
        <dbReference type="ARBA" id="ARBA00044493"/>
    </source>
</evidence>
<evidence type="ECO:0000256" key="1">
    <source>
        <dbReference type="ARBA" id="ARBA00006192"/>
    </source>
</evidence>
<gene>
    <name evidence="7" type="ORF">JR316_005673</name>
</gene>
<dbReference type="AlphaFoldDB" id="A0A8H7XXY0"/>
<evidence type="ECO:0000256" key="2">
    <source>
        <dbReference type="ARBA" id="ARBA00022737"/>
    </source>
</evidence>
<comment type="subunit">
    <text evidence="4">Binds to mitochondrial small subunit 15S rRNA.</text>
</comment>
<comment type="function">
    <text evidence="3">Regulates mitochondrial small subunit maturation by controlling 15S rRNA 5'-end processing. Localizes to the 5' precursor of the 15S rRNA in a position that is subsequently occupied by mS47 in the mature yeast mtSSU. Uses structure and sequence-specific RNA recognition, binding to a single-stranded region of the precursor and specifically recognizing bases -6 to -1. The exchange of Ccm1 for mS47 is coupled to the irreversible removal of precursor rRNA that is accompanied by conformational changes of the mitoribosomal proteins uS5m and mS26. These conformational changes signal completion of 5'-end rRNA processing through protection of the mature 5'-end of the 15S rRNA and stabilization of mS47. The removal of the 5' precursor together with the dissociation of Ccm1 may be catalyzed by the 5'-3' exoribonuclease Pet127. Involved in the specific removal of group I introns in mitochondrial encoded transcripts.</text>
</comment>
<dbReference type="OrthoDB" id="185373at2759"/>
<reference evidence="7" key="1">
    <citation type="submission" date="2021-02" db="EMBL/GenBank/DDBJ databases">
        <title>Psilocybe cubensis genome.</title>
        <authorList>
            <person name="Mckernan K.J."/>
            <person name="Crawford S."/>
            <person name="Trippe A."/>
            <person name="Kane L.T."/>
            <person name="Mclaughlin S."/>
        </authorList>
    </citation>
    <scope>NUCLEOTIDE SEQUENCE [LARGE SCALE GENOMIC DNA]</scope>
    <source>
        <strain evidence="7">MGC-MH-2018</strain>
    </source>
</reference>
<keyword evidence="2" id="KW-0677">Repeat</keyword>
<name>A0A8H7XXY0_PSICU</name>
<dbReference type="Pfam" id="PF13041">
    <property type="entry name" value="PPR_2"/>
    <property type="match status" value="1"/>
</dbReference>
<comment type="similarity">
    <text evidence="1">Belongs to the CCM1 family.</text>
</comment>
<dbReference type="PANTHER" id="PTHR47447:SF28">
    <property type="entry name" value="PENTACOTRIPEPTIDE-REPEAT REGION OF PRORP DOMAIN-CONTAINING PROTEIN"/>
    <property type="match status" value="1"/>
</dbReference>
<proteinExistence type="inferred from homology"/>
<evidence type="ECO:0000256" key="5">
    <source>
        <dbReference type="PROSITE-ProRule" id="PRU00708"/>
    </source>
</evidence>